<evidence type="ECO:0000259" key="2">
    <source>
        <dbReference type="Pfam" id="PF08718"/>
    </source>
</evidence>
<evidence type="ECO:0000256" key="1">
    <source>
        <dbReference type="ARBA" id="ARBA00022448"/>
    </source>
</evidence>
<dbReference type="Proteomes" id="UP001627154">
    <property type="component" value="Unassembled WGS sequence"/>
</dbReference>
<dbReference type="Pfam" id="PF08718">
    <property type="entry name" value="GLTP"/>
    <property type="match status" value="1"/>
</dbReference>
<protein>
    <recommendedName>
        <fullName evidence="2">Glycolipid transfer protein domain-containing protein</fullName>
    </recommendedName>
</protein>
<reference evidence="3 4" key="1">
    <citation type="journal article" date="2024" name="bioRxiv">
        <title>A reference genome for Trichogramma kaykai: A tiny desert-dwelling parasitoid wasp with competing sex-ratio distorters.</title>
        <authorList>
            <person name="Culotta J."/>
            <person name="Lindsey A.R."/>
        </authorList>
    </citation>
    <scope>NUCLEOTIDE SEQUENCE [LARGE SCALE GENOMIC DNA]</scope>
    <source>
        <strain evidence="3 4">KSX58</strain>
    </source>
</reference>
<dbReference type="PANTHER" id="PTHR10219:SF25">
    <property type="entry name" value="PLECKSTRIN HOMOLOGY DOMAIN-CONTAINING FAMILY A MEMBER 8"/>
    <property type="match status" value="1"/>
</dbReference>
<dbReference type="InterPro" id="IPR014830">
    <property type="entry name" value="Glycolipid_transfer_prot_dom"/>
</dbReference>
<evidence type="ECO:0000313" key="3">
    <source>
        <dbReference type="EMBL" id="KAL3403204.1"/>
    </source>
</evidence>
<dbReference type="PANTHER" id="PTHR10219">
    <property type="entry name" value="GLYCOLIPID TRANSFER PROTEIN-RELATED"/>
    <property type="match status" value="1"/>
</dbReference>
<comment type="caution">
    <text evidence="3">The sequence shown here is derived from an EMBL/GenBank/DDBJ whole genome shotgun (WGS) entry which is preliminary data.</text>
</comment>
<dbReference type="EMBL" id="JBJJXI010000032">
    <property type="protein sequence ID" value="KAL3403204.1"/>
    <property type="molecule type" value="Genomic_DNA"/>
</dbReference>
<dbReference type="SUPFAM" id="SSF110004">
    <property type="entry name" value="Glycolipid transfer protein, GLTP"/>
    <property type="match status" value="1"/>
</dbReference>
<dbReference type="AlphaFoldDB" id="A0ABD2XE15"/>
<dbReference type="FunFam" id="1.10.3520.10:FF:000001">
    <property type="entry name" value="Pleckstrin domain-containing family A member 8"/>
    <property type="match status" value="1"/>
</dbReference>
<organism evidence="3 4">
    <name type="scientific">Trichogramma kaykai</name>
    <dbReference type="NCBI Taxonomy" id="54128"/>
    <lineage>
        <taxon>Eukaryota</taxon>
        <taxon>Metazoa</taxon>
        <taxon>Ecdysozoa</taxon>
        <taxon>Arthropoda</taxon>
        <taxon>Hexapoda</taxon>
        <taxon>Insecta</taxon>
        <taxon>Pterygota</taxon>
        <taxon>Neoptera</taxon>
        <taxon>Endopterygota</taxon>
        <taxon>Hymenoptera</taxon>
        <taxon>Apocrita</taxon>
        <taxon>Proctotrupomorpha</taxon>
        <taxon>Chalcidoidea</taxon>
        <taxon>Trichogrammatidae</taxon>
        <taxon>Trichogramma</taxon>
    </lineage>
</organism>
<keyword evidence="1" id="KW-0813">Transport</keyword>
<proteinExistence type="predicted"/>
<feature type="domain" description="Glycolipid transfer protein" evidence="2">
    <location>
        <begin position="16"/>
        <end position="156"/>
    </location>
</feature>
<evidence type="ECO:0000313" key="4">
    <source>
        <dbReference type="Proteomes" id="UP001627154"/>
    </source>
</evidence>
<name>A0ABD2XE15_9HYME</name>
<gene>
    <name evidence="3" type="ORF">TKK_004314</name>
</gene>
<sequence>MDLPTFPDLINNEIPCGEFLAASRRLLKSLDFFGKIFMTIKYDMSKNIDRISRKYNANRKSYTTLQKLVHTEVEKKGNFVAAEALLWLRRCLQMVQLFFEFIVEDYDHDDASEDLVTHLIKAYGLTLEPYDGYMSQQLFALLHRLMPNREQVMRAITDDHDVKSEIVIRRMDRFSRRLRENVYALKKFYEDNQLETIFRL</sequence>
<keyword evidence="4" id="KW-1185">Reference proteome</keyword>
<dbReference type="Gene3D" id="1.10.3520.10">
    <property type="entry name" value="Glycolipid transfer protein"/>
    <property type="match status" value="1"/>
</dbReference>
<accession>A0ABD2XE15</accession>
<dbReference type="InterPro" id="IPR036497">
    <property type="entry name" value="GLTP_sf"/>
</dbReference>